<feature type="region of interest" description="Disordered" evidence="1">
    <location>
        <begin position="1"/>
        <end position="177"/>
    </location>
</feature>
<keyword evidence="4" id="KW-1185">Reference proteome</keyword>
<gene>
    <name evidence="3" type="ORF">D9757_004801</name>
</gene>
<name>A0A8H5HSJ6_9AGAR</name>
<feature type="compositionally biased region" description="Low complexity" evidence="1">
    <location>
        <begin position="138"/>
        <end position="154"/>
    </location>
</feature>
<feature type="compositionally biased region" description="Polar residues" evidence="1">
    <location>
        <begin position="31"/>
        <end position="51"/>
    </location>
</feature>
<sequence length="407" mass="45710">MAGYYSGTDVDGFRTPRKPSLKSVELPLGSPLNSPTVYNGSHSGKSRSSWMPWSHFHRSQTPAPPASQRRDSSFHEVPMTNQRQMNAHNSTRTRKLSGSSNVSDHSRATTPLKGILKKPGSLLRPPTPAPSTMDHVPASKAEMMSSSKAGSEESSNGRYYHHRKASSSSSSSKIDGYSSESHTALWKRKLSSDDEALKSSLSGDAIRKPVGGYRKVDPCSVPMKAEAIALNWPLTEPSRHSRKQRMSICFDVAFDPRKPKGVTVPISTDVGHRMDMPYDAIRLPASTHCTLTEMRFTLDQEEFKCWPIKVKRKEGVRCLDVFEAIYKTLQHRLTDEDVRTFGEARIQRCYSFCLQRCIDSPGLPDYNKQYGMRRVDLLRGRRFFRGIVQSGDDWILCLDDYSGSSRP</sequence>
<evidence type="ECO:0000313" key="3">
    <source>
        <dbReference type="EMBL" id="KAF5388727.1"/>
    </source>
</evidence>
<proteinExistence type="predicted"/>
<dbReference type="Proteomes" id="UP000518752">
    <property type="component" value="Unassembled WGS sequence"/>
</dbReference>
<organism evidence="3 4">
    <name type="scientific">Collybiopsis confluens</name>
    <dbReference type="NCBI Taxonomy" id="2823264"/>
    <lineage>
        <taxon>Eukaryota</taxon>
        <taxon>Fungi</taxon>
        <taxon>Dikarya</taxon>
        <taxon>Basidiomycota</taxon>
        <taxon>Agaricomycotina</taxon>
        <taxon>Agaricomycetes</taxon>
        <taxon>Agaricomycetidae</taxon>
        <taxon>Agaricales</taxon>
        <taxon>Marasmiineae</taxon>
        <taxon>Omphalotaceae</taxon>
        <taxon>Collybiopsis</taxon>
    </lineage>
</organism>
<dbReference type="AlphaFoldDB" id="A0A8H5HSJ6"/>
<dbReference type="OrthoDB" id="2970175at2759"/>
<feature type="compositionally biased region" description="Polar residues" evidence="1">
    <location>
        <begin position="79"/>
        <end position="103"/>
    </location>
</feature>
<evidence type="ECO:0000313" key="4">
    <source>
        <dbReference type="Proteomes" id="UP000518752"/>
    </source>
</evidence>
<evidence type="ECO:0000259" key="2">
    <source>
        <dbReference type="Pfam" id="PF20415"/>
    </source>
</evidence>
<protein>
    <recommendedName>
        <fullName evidence="2">DUF6699 domain-containing protein</fullName>
    </recommendedName>
</protein>
<dbReference type="EMBL" id="JAACJN010000028">
    <property type="protein sequence ID" value="KAF5388727.1"/>
    <property type="molecule type" value="Genomic_DNA"/>
</dbReference>
<dbReference type="InterPro" id="IPR046522">
    <property type="entry name" value="DUF6699"/>
</dbReference>
<accession>A0A8H5HSJ6</accession>
<feature type="compositionally biased region" description="Low complexity" evidence="1">
    <location>
        <begin position="166"/>
        <end position="177"/>
    </location>
</feature>
<evidence type="ECO:0000256" key="1">
    <source>
        <dbReference type="SAM" id="MobiDB-lite"/>
    </source>
</evidence>
<dbReference type="Pfam" id="PF20415">
    <property type="entry name" value="DUF6699"/>
    <property type="match status" value="1"/>
</dbReference>
<feature type="domain" description="DUF6699" evidence="2">
    <location>
        <begin position="250"/>
        <end position="392"/>
    </location>
</feature>
<reference evidence="3 4" key="1">
    <citation type="journal article" date="2020" name="ISME J.">
        <title>Uncovering the hidden diversity of litter-decomposition mechanisms in mushroom-forming fungi.</title>
        <authorList>
            <person name="Floudas D."/>
            <person name="Bentzer J."/>
            <person name="Ahren D."/>
            <person name="Johansson T."/>
            <person name="Persson P."/>
            <person name="Tunlid A."/>
        </authorList>
    </citation>
    <scope>NUCLEOTIDE SEQUENCE [LARGE SCALE GENOMIC DNA]</scope>
    <source>
        <strain evidence="3 4">CBS 406.79</strain>
    </source>
</reference>
<comment type="caution">
    <text evidence="3">The sequence shown here is derived from an EMBL/GenBank/DDBJ whole genome shotgun (WGS) entry which is preliminary data.</text>
</comment>